<evidence type="ECO:0000256" key="3">
    <source>
        <dbReference type="PIRSR" id="PIRSR640198-3"/>
    </source>
</evidence>
<dbReference type="EMBL" id="JADIMA010000021">
    <property type="protein sequence ID" value="MBO8472414.1"/>
    <property type="molecule type" value="Genomic_DNA"/>
</dbReference>
<keyword evidence="2" id="KW-0547">Nucleotide-binding</keyword>
<evidence type="ECO:0000256" key="2">
    <source>
        <dbReference type="PIRSR" id="PIRSR640198-2"/>
    </source>
</evidence>
<feature type="binding site" evidence="2">
    <location>
        <begin position="225"/>
        <end position="226"/>
    </location>
    <ligand>
        <name>ATP</name>
        <dbReference type="ChEBI" id="CHEBI:30616"/>
    </ligand>
</feature>
<reference evidence="5" key="1">
    <citation type="submission" date="2020-10" db="EMBL/GenBank/DDBJ databases">
        <authorList>
            <person name="Gilroy R."/>
        </authorList>
    </citation>
    <scope>NUCLEOTIDE SEQUENCE</scope>
    <source>
        <strain evidence="5">B1-8020</strain>
    </source>
</reference>
<feature type="domain" description="Fido" evidence="4">
    <location>
        <begin position="105"/>
        <end position="247"/>
    </location>
</feature>
<dbReference type="PANTHER" id="PTHR13504:SF38">
    <property type="entry name" value="FIDO DOMAIN-CONTAINING PROTEIN"/>
    <property type="match status" value="1"/>
</dbReference>
<dbReference type="PANTHER" id="PTHR13504">
    <property type="entry name" value="FIDO DOMAIN-CONTAINING PROTEIN DDB_G0283145"/>
    <property type="match status" value="1"/>
</dbReference>
<protein>
    <submittedName>
        <fullName evidence="5">Fic family protein</fullName>
    </submittedName>
</protein>
<feature type="binding site" evidence="2">
    <location>
        <begin position="188"/>
        <end position="195"/>
    </location>
    <ligand>
        <name>ATP</name>
        <dbReference type="ChEBI" id="CHEBI:30616"/>
    </ligand>
</feature>
<comment type="caution">
    <text evidence="5">The sequence shown here is derived from an EMBL/GenBank/DDBJ whole genome shotgun (WGS) entry which is preliminary data.</text>
</comment>
<dbReference type="Gene3D" id="1.10.3290.10">
    <property type="entry name" value="Fido-like domain"/>
    <property type="match status" value="1"/>
</dbReference>
<dbReference type="PROSITE" id="PS51459">
    <property type="entry name" value="FIDO"/>
    <property type="match status" value="1"/>
</dbReference>
<dbReference type="InterPro" id="IPR003812">
    <property type="entry name" value="Fido"/>
</dbReference>
<dbReference type="SUPFAM" id="SSF46785">
    <property type="entry name" value="Winged helix' DNA-binding domain"/>
    <property type="match status" value="1"/>
</dbReference>
<feature type="active site" evidence="1">
    <location>
        <position position="184"/>
    </location>
</feature>
<reference evidence="5" key="2">
    <citation type="journal article" date="2021" name="PeerJ">
        <title>Extensive microbial diversity within the chicken gut microbiome revealed by metagenomics and culture.</title>
        <authorList>
            <person name="Gilroy R."/>
            <person name="Ravi A."/>
            <person name="Getino M."/>
            <person name="Pursley I."/>
            <person name="Horton D.L."/>
            <person name="Alikhan N.F."/>
            <person name="Baker D."/>
            <person name="Gharbi K."/>
            <person name="Hall N."/>
            <person name="Watson M."/>
            <person name="Adriaenssens E.M."/>
            <person name="Foster-Nyarko E."/>
            <person name="Jarju S."/>
            <person name="Secka A."/>
            <person name="Antonio M."/>
            <person name="Oren A."/>
            <person name="Chaudhuri R.R."/>
            <person name="La Ragione R."/>
            <person name="Hildebrand F."/>
            <person name="Pallen M.J."/>
        </authorList>
    </citation>
    <scope>NUCLEOTIDE SEQUENCE</scope>
    <source>
        <strain evidence="5">B1-8020</strain>
    </source>
</reference>
<evidence type="ECO:0000259" key="4">
    <source>
        <dbReference type="PROSITE" id="PS51459"/>
    </source>
</evidence>
<sequence length="347" mass="39518">MNKEKHSGYAPPFTVSSRAISLVAEISAQIERYAIRMEQADGLRLRKANKIRTIHSSLAIEGNRLSENQVHDRLEGKHVVAPLREIQEVKNAIRTYELYASLNPFDMKDLLKAHGVMMEALVDNPGCFRSSGVGVFEGDRCVHLAPPPMCVPELMEDLFYWLKHAPDHLLVRSCVFHYEFEFIHPFSDGNGRMGRLWQSLILGRLNPVFEHLPIENLVYANQQLYYEAIESSTQQADCGPFIDFMLNEILNALKKYQGEPLMADIPDKVPVKVPDKLKSLHPEFSDTTWDVLAHIMENPQATAVGIGNQMEISDRMVRKHIALLRKANIICRHGSNKSGYWELLMMP</sequence>
<dbReference type="Proteomes" id="UP000823604">
    <property type="component" value="Unassembled WGS sequence"/>
</dbReference>
<dbReference type="InterPro" id="IPR036388">
    <property type="entry name" value="WH-like_DNA-bd_sf"/>
</dbReference>
<evidence type="ECO:0000313" key="5">
    <source>
        <dbReference type="EMBL" id="MBO8472414.1"/>
    </source>
</evidence>
<dbReference type="Gene3D" id="1.10.10.10">
    <property type="entry name" value="Winged helix-like DNA-binding domain superfamily/Winged helix DNA-binding domain"/>
    <property type="match status" value="1"/>
</dbReference>
<keyword evidence="2" id="KW-0067">ATP-binding</keyword>
<dbReference type="AlphaFoldDB" id="A0A9D9NG83"/>
<dbReference type="InterPro" id="IPR040198">
    <property type="entry name" value="Fido_containing"/>
</dbReference>
<evidence type="ECO:0000313" key="6">
    <source>
        <dbReference type="Proteomes" id="UP000823604"/>
    </source>
</evidence>
<accession>A0A9D9NG83</accession>
<gene>
    <name evidence="5" type="ORF">IAB81_02125</name>
</gene>
<dbReference type="GO" id="GO:0005524">
    <property type="term" value="F:ATP binding"/>
    <property type="evidence" value="ECO:0007669"/>
    <property type="project" value="UniProtKB-KW"/>
</dbReference>
<proteinExistence type="predicted"/>
<dbReference type="SUPFAM" id="SSF140931">
    <property type="entry name" value="Fic-like"/>
    <property type="match status" value="1"/>
</dbReference>
<organism evidence="5 6">
    <name type="scientific">Candidatus Merdivivens pullicola</name>
    <dbReference type="NCBI Taxonomy" id="2840872"/>
    <lineage>
        <taxon>Bacteria</taxon>
        <taxon>Pseudomonadati</taxon>
        <taxon>Bacteroidota</taxon>
        <taxon>Bacteroidia</taxon>
        <taxon>Bacteroidales</taxon>
        <taxon>Muribaculaceae</taxon>
        <taxon>Muribaculaceae incertae sedis</taxon>
        <taxon>Candidatus Merdivivens</taxon>
    </lineage>
</organism>
<dbReference type="InterPro" id="IPR036390">
    <property type="entry name" value="WH_DNA-bd_sf"/>
</dbReference>
<evidence type="ECO:0000256" key="1">
    <source>
        <dbReference type="PIRSR" id="PIRSR640198-1"/>
    </source>
</evidence>
<name>A0A9D9NG83_9BACT</name>
<feature type="site" description="Important for autoinhibition of adenylyltransferase activity" evidence="3">
    <location>
        <position position="61"/>
    </location>
</feature>
<feature type="binding site" evidence="2">
    <location>
        <begin position="135"/>
        <end position="143"/>
    </location>
    <ligand>
        <name>ATP</name>
        <dbReference type="ChEBI" id="CHEBI:30616"/>
    </ligand>
</feature>
<dbReference type="Pfam" id="PF02661">
    <property type="entry name" value="Fic"/>
    <property type="match status" value="1"/>
</dbReference>
<dbReference type="InterPro" id="IPR036597">
    <property type="entry name" value="Fido-like_dom_sf"/>
</dbReference>